<keyword evidence="1" id="KW-0732">Signal</keyword>
<gene>
    <name evidence="2" type="ORF">F8M41_002652</name>
</gene>
<protein>
    <submittedName>
        <fullName evidence="2">Uncharacterized protein</fullName>
    </submittedName>
</protein>
<feature type="signal peptide" evidence="1">
    <location>
        <begin position="1"/>
        <end position="18"/>
    </location>
</feature>
<feature type="chain" id="PRO_5034835845" evidence="1">
    <location>
        <begin position="19"/>
        <end position="100"/>
    </location>
</feature>
<comment type="caution">
    <text evidence="2">The sequence shown here is derived from an EMBL/GenBank/DDBJ whole genome shotgun (WGS) entry which is preliminary data.</text>
</comment>
<name>A0A8H4A934_GIGMA</name>
<dbReference type="Proteomes" id="UP000439903">
    <property type="component" value="Unassembled WGS sequence"/>
</dbReference>
<reference evidence="2 3" key="1">
    <citation type="journal article" date="2019" name="Environ. Microbiol.">
        <title>At the nexus of three kingdoms: the genome of the mycorrhizal fungus Gigaspora margarita provides insights into plant, endobacterial and fungal interactions.</title>
        <authorList>
            <person name="Venice F."/>
            <person name="Ghignone S."/>
            <person name="Salvioli di Fossalunga A."/>
            <person name="Amselem J."/>
            <person name="Novero M."/>
            <person name="Xianan X."/>
            <person name="Sedzielewska Toro K."/>
            <person name="Morin E."/>
            <person name="Lipzen A."/>
            <person name="Grigoriev I.V."/>
            <person name="Henrissat B."/>
            <person name="Martin F.M."/>
            <person name="Bonfante P."/>
        </authorList>
    </citation>
    <scope>NUCLEOTIDE SEQUENCE [LARGE SCALE GENOMIC DNA]</scope>
    <source>
        <strain evidence="2 3">BEG34</strain>
    </source>
</reference>
<evidence type="ECO:0000313" key="3">
    <source>
        <dbReference type="Proteomes" id="UP000439903"/>
    </source>
</evidence>
<organism evidence="2 3">
    <name type="scientific">Gigaspora margarita</name>
    <dbReference type="NCBI Taxonomy" id="4874"/>
    <lineage>
        <taxon>Eukaryota</taxon>
        <taxon>Fungi</taxon>
        <taxon>Fungi incertae sedis</taxon>
        <taxon>Mucoromycota</taxon>
        <taxon>Glomeromycotina</taxon>
        <taxon>Glomeromycetes</taxon>
        <taxon>Diversisporales</taxon>
        <taxon>Gigasporaceae</taxon>
        <taxon>Gigaspora</taxon>
    </lineage>
</organism>
<accession>A0A8H4A934</accession>
<dbReference type="EMBL" id="WTPW01001228">
    <property type="protein sequence ID" value="KAF0448456.1"/>
    <property type="molecule type" value="Genomic_DNA"/>
</dbReference>
<keyword evidence="3" id="KW-1185">Reference proteome</keyword>
<evidence type="ECO:0000313" key="2">
    <source>
        <dbReference type="EMBL" id="KAF0448456.1"/>
    </source>
</evidence>
<evidence type="ECO:0000256" key="1">
    <source>
        <dbReference type="SAM" id="SignalP"/>
    </source>
</evidence>
<sequence length="100" mass="11166">MKFPRIFILLFFIIFVLSEDVKYEPSISLIKPAVPTFTAPSETYNVSFPAGTYNVSLQPGTPIIPGLLPGMTEIPTIPRQDIAVRNAELFTLDNLNPNRE</sequence>
<dbReference type="AlphaFoldDB" id="A0A8H4A934"/>
<proteinExistence type="predicted"/>